<dbReference type="AlphaFoldDB" id="A0A9Q1QWE0"/>
<feature type="region of interest" description="Disordered" evidence="1">
    <location>
        <begin position="103"/>
        <end position="145"/>
    </location>
</feature>
<evidence type="ECO:0000256" key="2">
    <source>
        <dbReference type="SAM" id="Phobius"/>
    </source>
</evidence>
<organism evidence="3 4">
    <name type="scientific">Anisodus acutangulus</name>
    <dbReference type="NCBI Taxonomy" id="402998"/>
    <lineage>
        <taxon>Eukaryota</taxon>
        <taxon>Viridiplantae</taxon>
        <taxon>Streptophyta</taxon>
        <taxon>Embryophyta</taxon>
        <taxon>Tracheophyta</taxon>
        <taxon>Spermatophyta</taxon>
        <taxon>Magnoliopsida</taxon>
        <taxon>eudicotyledons</taxon>
        <taxon>Gunneridae</taxon>
        <taxon>Pentapetalae</taxon>
        <taxon>asterids</taxon>
        <taxon>lamiids</taxon>
        <taxon>Solanales</taxon>
        <taxon>Solanaceae</taxon>
        <taxon>Solanoideae</taxon>
        <taxon>Hyoscyameae</taxon>
        <taxon>Anisodus</taxon>
    </lineage>
</organism>
<evidence type="ECO:0000256" key="1">
    <source>
        <dbReference type="SAM" id="MobiDB-lite"/>
    </source>
</evidence>
<dbReference type="EMBL" id="JAJAGQ010000022">
    <property type="protein sequence ID" value="KAJ8530094.1"/>
    <property type="molecule type" value="Genomic_DNA"/>
</dbReference>
<dbReference type="OrthoDB" id="1928111at2759"/>
<keyword evidence="2" id="KW-1133">Transmembrane helix</keyword>
<evidence type="ECO:0000313" key="4">
    <source>
        <dbReference type="Proteomes" id="UP001152561"/>
    </source>
</evidence>
<keyword evidence="4" id="KW-1185">Reference proteome</keyword>
<comment type="caution">
    <text evidence="3">The sequence shown here is derived from an EMBL/GenBank/DDBJ whole genome shotgun (WGS) entry which is preliminary data.</text>
</comment>
<protein>
    <submittedName>
        <fullName evidence="3">Uncharacterized protein</fullName>
    </submittedName>
</protein>
<dbReference type="PANTHER" id="PTHR33429">
    <property type="entry name" value="OS02G0708000 PROTEIN-RELATED"/>
    <property type="match status" value="1"/>
</dbReference>
<reference evidence="4" key="1">
    <citation type="journal article" date="2023" name="Proc. Natl. Acad. Sci. U.S.A.">
        <title>Genomic and structural basis for evolution of tropane alkaloid biosynthesis.</title>
        <authorList>
            <person name="Wanga Y.-J."/>
            <person name="Taina T."/>
            <person name="Yua J.-Y."/>
            <person name="Lia J."/>
            <person name="Xua B."/>
            <person name="Chenc J."/>
            <person name="D'Auriad J.C."/>
            <person name="Huanga J.-P."/>
            <person name="Huanga S.-X."/>
        </authorList>
    </citation>
    <scope>NUCLEOTIDE SEQUENCE [LARGE SCALE GENOMIC DNA]</scope>
    <source>
        <strain evidence="4">cv. KIB-2019</strain>
    </source>
</reference>
<feature type="transmembrane region" description="Helical" evidence="2">
    <location>
        <begin position="36"/>
        <end position="56"/>
    </location>
</feature>
<proteinExistence type="predicted"/>
<gene>
    <name evidence="3" type="ORF">K7X08_036929</name>
</gene>
<dbReference type="PANTHER" id="PTHR33429:SF2">
    <property type="entry name" value="OS01G0888850 PROTEIN"/>
    <property type="match status" value="1"/>
</dbReference>
<accession>A0A9Q1QWE0</accession>
<name>A0A9Q1QWE0_9SOLA</name>
<evidence type="ECO:0000313" key="3">
    <source>
        <dbReference type="EMBL" id="KAJ8530094.1"/>
    </source>
</evidence>
<keyword evidence="2" id="KW-0472">Membrane</keyword>
<keyword evidence="2" id="KW-0812">Transmembrane</keyword>
<sequence length="145" mass="15588">MSSTPTEYPLQQQQQLPPPMFMGQQAYSDRPGHGSIGPVIAVLAVIAVLGAIAVMIGRLCSGRRIMGRGQYDFEGWVETKCASCIDGRVDPIPRPVTVAPPPVVVMESSSNGSPAAGEATVPEPVEMREEEESNQQRNSHERAES</sequence>
<dbReference type="Proteomes" id="UP001152561">
    <property type="component" value="Unassembled WGS sequence"/>
</dbReference>